<dbReference type="HOGENOM" id="CLU_732956_0_0_7"/>
<dbReference type="GO" id="GO:0005509">
    <property type="term" value="F:calcium ion binding"/>
    <property type="evidence" value="ECO:0007669"/>
    <property type="project" value="InterPro"/>
</dbReference>
<sequence length="377" mass="41207">MDENSKIQKAKKILDIAEADYKKKLSKEELDFLKSSKHMYDLASTAISDHYDELSHLPKGAGAIFIINGTSSILVDTTKGESALKQAFGLLGDAAVTVFSFTPYGRVIMWGNLALSIFDLDASSMFKKIYDSALGDYKGAVLLDNGFLQVTMDDGTIYARPFLPNAHGSLFGDTKDDVLFGGNGNDMLIGHGGKDILIGGNGKDDYFVDNGDIIKDSDGNGRVFLENHQLTGGTQIEKGSQIYKGKDGTKYELKGSDLIINDSITIENFNPYADEYLGITLYEAGEIAVSVSSASAKEKEQSISFTISLSRNLKENEFIKVTIPKIGNNEAKTYMFIHSSSTDWKVADGIEYIFGSSTSYTYSWSDLEFANLNLLVA</sequence>
<evidence type="ECO:0000313" key="1">
    <source>
        <dbReference type="EMBL" id="ABS51944.1"/>
    </source>
</evidence>
<dbReference type="AlphaFoldDB" id="A7I2L4"/>
<dbReference type="Proteomes" id="UP000002407">
    <property type="component" value="Chromosome"/>
</dbReference>
<reference evidence="2" key="1">
    <citation type="submission" date="2007-07" db="EMBL/GenBank/DDBJ databases">
        <title>Complete genome sequence of Campylobacter hominis ATCC BAA-381, a commensal isolated from the human gastrointestinal tract.</title>
        <authorList>
            <person name="Fouts D.E."/>
            <person name="Mongodin E.F."/>
            <person name="Puiu D."/>
            <person name="Sebastian Y."/>
            <person name="Miller W.G."/>
            <person name="Mandrell R.E."/>
            <person name="Nelson K.E."/>
        </authorList>
    </citation>
    <scope>NUCLEOTIDE SEQUENCE [LARGE SCALE GENOMIC DNA]</scope>
    <source>
        <strain evidence="2">ATCC BAA-381 / LMG 19568 / NCTC 13146 / CH001A</strain>
    </source>
</reference>
<dbReference type="SUPFAM" id="SSF51120">
    <property type="entry name" value="beta-Roll"/>
    <property type="match status" value="1"/>
</dbReference>
<proteinExistence type="predicted"/>
<dbReference type="KEGG" id="cha:CHAB381_1201"/>
<dbReference type="EMBL" id="CP000776">
    <property type="protein sequence ID" value="ABS51944.1"/>
    <property type="molecule type" value="Genomic_DNA"/>
</dbReference>
<dbReference type="Gene3D" id="2.150.10.10">
    <property type="entry name" value="Serralysin-like metalloprotease, C-terminal"/>
    <property type="match status" value="1"/>
</dbReference>
<organism evidence="1 2">
    <name type="scientific">Campylobacter hominis (strain ATCC BAA-381 / DSM 21671 / CCUG 45161 / LMG 19568 / NCTC 13146 / CH001A)</name>
    <dbReference type="NCBI Taxonomy" id="360107"/>
    <lineage>
        <taxon>Bacteria</taxon>
        <taxon>Pseudomonadati</taxon>
        <taxon>Campylobacterota</taxon>
        <taxon>Epsilonproteobacteria</taxon>
        <taxon>Campylobacterales</taxon>
        <taxon>Campylobacteraceae</taxon>
        <taxon>Campylobacter</taxon>
    </lineage>
</organism>
<dbReference type="InterPro" id="IPR001343">
    <property type="entry name" value="Hemolysn_Ca-bd"/>
</dbReference>
<keyword evidence="2" id="KW-1185">Reference proteome</keyword>
<evidence type="ECO:0000313" key="2">
    <source>
        <dbReference type="Proteomes" id="UP000002407"/>
    </source>
</evidence>
<name>A7I2L4_CAMHC</name>
<dbReference type="PROSITE" id="PS00330">
    <property type="entry name" value="HEMOLYSIN_CALCIUM"/>
    <property type="match status" value="1"/>
</dbReference>
<dbReference type="OrthoDB" id="1676884at2"/>
<dbReference type="Pfam" id="PF00353">
    <property type="entry name" value="HemolysinCabind"/>
    <property type="match status" value="1"/>
</dbReference>
<dbReference type="STRING" id="360107.CHAB381_1201"/>
<dbReference type="RefSeq" id="WP_012109055.1">
    <property type="nucleotide sequence ID" value="NC_009714.1"/>
</dbReference>
<protein>
    <submittedName>
        <fullName evidence="1">Type I secretion target ggxgxdxxx repeat (2 copies) domain protein</fullName>
    </submittedName>
</protein>
<dbReference type="InterPro" id="IPR018511">
    <property type="entry name" value="Hemolysin-typ_Ca-bd_CS"/>
</dbReference>
<gene>
    <name evidence="1" type="ordered locus">CHAB381_1201</name>
</gene>
<dbReference type="eggNOG" id="COG2931">
    <property type="taxonomic scope" value="Bacteria"/>
</dbReference>
<accession>A7I2L4</accession>
<dbReference type="InterPro" id="IPR011049">
    <property type="entry name" value="Serralysin-like_metalloprot_C"/>
</dbReference>